<reference evidence="1" key="2">
    <citation type="journal article" date="2023" name="BMC Genomics">
        <title>Pest status, molecular evolution, and epigenetic factors derived from the genome assembly of Frankliniella fusca, a thysanopteran phytovirus vector.</title>
        <authorList>
            <person name="Catto M.A."/>
            <person name="Labadie P.E."/>
            <person name="Jacobson A.L."/>
            <person name="Kennedy G.G."/>
            <person name="Srinivasan R."/>
            <person name="Hunt B.G."/>
        </authorList>
    </citation>
    <scope>NUCLEOTIDE SEQUENCE</scope>
    <source>
        <strain evidence="1">PL_HMW_Pooled</strain>
    </source>
</reference>
<dbReference type="EMBL" id="JAHWGI010001343">
    <property type="protein sequence ID" value="KAK3928659.1"/>
    <property type="molecule type" value="Genomic_DNA"/>
</dbReference>
<name>A0AAE1HWC0_9NEOP</name>
<dbReference type="AlphaFoldDB" id="A0AAE1HWC0"/>
<evidence type="ECO:0000313" key="2">
    <source>
        <dbReference type="Proteomes" id="UP001219518"/>
    </source>
</evidence>
<reference evidence="1" key="1">
    <citation type="submission" date="2021-07" db="EMBL/GenBank/DDBJ databases">
        <authorList>
            <person name="Catto M.A."/>
            <person name="Jacobson A."/>
            <person name="Kennedy G."/>
            <person name="Labadie P."/>
            <person name="Hunt B.G."/>
            <person name="Srinivasan R."/>
        </authorList>
    </citation>
    <scope>NUCLEOTIDE SEQUENCE</scope>
    <source>
        <strain evidence="1">PL_HMW_Pooled</strain>
        <tissue evidence="1">Head</tissue>
    </source>
</reference>
<keyword evidence="2" id="KW-1185">Reference proteome</keyword>
<accession>A0AAE1HWC0</accession>
<dbReference type="Proteomes" id="UP001219518">
    <property type="component" value="Unassembled WGS sequence"/>
</dbReference>
<organism evidence="1 2">
    <name type="scientific">Frankliniella fusca</name>
    <dbReference type="NCBI Taxonomy" id="407009"/>
    <lineage>
        <taxon>Eukaryota</taxon>
        <taxon>Metazoa</taxon>
        <taxon>Ecdysozoa</taxon>
        <taxon>Arthropoda</taxon>
        <taxon>Hexapoda</taxon>
        <taxon>Insecta</taxon>
        <taxon>Pterygota</taxon>
        <taxon>Neoptera</taxon>
        <taxon>Paraneoptera</taxon>
        <taxon>Thysanoptera</taxon>
        <taxon>Terebrantia</taxon>
        <taxon>Thripoidea</taxon>
        <taxon>Thripidae</taxon>
        <taxon>Frankliniella</taxon>
    </lineage>
</organism>
<proteinExistence type="predicted"/>
<protein>
    <submittedName>
        <fullName evidence="1">Bifunctional chorismate mutase/prephenate dehydratase</fullName>
    </submittedName>
</protein>
<feature type="non-terminal residue" evidence="1">
    <location>
        <position position="1"/>
    </location>
</feature>
<gene>
    <name evidence="1" type="ORF">KUF71_016883</name>
</gene>
<comment type="caution">
    <text evidence="1">The sequence shown here is derived from an EMBL/GenBank/DDBJ whole genome shotgun (WGS) entry which is preliminary data.</text>
</comment>
<evidence type="ECO:0000313" key="1">
    <source>
        <dbReference type="EMBL" id="KAK3928659.1"/>
    </source>
</evidence>
<sequence length="77" mass="8280">MNTAFEAAMSDSLPLERSYFCLIAFAGALPQKCSTFIAFGGTVHVKSCEILKSYVQILGELRPPSSAAVYGLQTDSE</sequence>